<dbReference type="GO" id="GO:0016853">
    <property type="term" value="F:isomerase activity"/>
    <property type="evidence" value="ECO:0007669"/>
    <property type="project" value="UniProtKB-KW"/>
</dbReference>
<dbReference type="EMBL" id="BSOH01000023">
    <property type="protein sequence ID" value="GLR18876.1"/>
    <property type="molecule type" value="Genomic_DNA"/>
</dbReference>
<comment type="similarity">
    <text evidence="1">Belongs to the UDP-N-acetylglucosamine 2-epimerase family.</text>
</comment>
<protein>
    <submittedName>
        <fullName evidence="3">UDP-N-acetyl glucosamine 2-epimerase</fullName>
    </submittedName>
</protein>
<gene>
    <name evidence="3" type="ORF">GCM10007940_34920</name>
</gene>
<evidence type="ECO:0000313" key="3">
    <source>
        <dbReference type="EMBL" id="GLR18876.1"/>
    </source>
</evidence>
<evidence type="ECO:0000259" key="2">
    <source>
        <dbReference type="Pfam" id="PF02350"/>
    </source>
</evidence>
<name>A0AA37SU93_9BACT</name>
<keyword evidence="1" id="KW-0413">Isomerase</keyword>
<dbReference type="InterPro" id="IPR029767">
    <property type="entry name" value="WecB-like"/>
</dbReference>
<dbReference type="CDD" id="cd03786">
    <property type="entry name" value="GTB_UDP-GlcNAc_2-Epimerase"/>
    <property type="match status" value="1"/>
</dbReference>
<proteinExistence type="inferred from homology"/>
<dbReference type="RefSeq" id="WP_235292821.1">
    <property type="nucleotide sequence ID" value="NZ_BSOH01000023.1"/>
</dbReference>
<dbReference type="Pfam" id="PF02350">
    <property type="entry name" value="Epimerase_2"/>
    <property type="match status" value="1"/>
</dbReference>
<keyword evidence="4" id="KW-1185">Reference proteome</keyword>
<comment type="caution">
    <text evidence="3">The sequence shown here is derived from an EMBL/GenBank/DDBJ whole genome shotgun (WGS) entry which is preliminary data.</text>
</comment>
<feature type="domain" description="UDP-N-acetylglucosamine 2-epimerase" evidence="2">
    <location>
        <begin position="31"/>
        <end position="360"/>
    </location>
</feature>
<organism evidence="3 4">
    <name type="scientific">Portibacter lacus</name>
    <dbReference type="NCBI Taxonomy" id="1099794"/>
    <lineage>
        <taxon>Bacteria</taxon>
        <taxon>Pseudomonadati</taxon>
        <taxon>Bacteroidota</taxon>
        <taxon>Saprospiria</taxon>
        <taxon>Saprospirales</taxon>
        <taxon>Haliscomenobacteraceae</taxon>
        <taxon>Portibacter</taxon>
    </lineage>
</organism>
<dbReference type="PANTHER" id="PTHR43174:SF1">
    <property type="entry name" value="UDP-N-ACETYLGLUCOSAMINE 2-EPIMERASE"/>
    <property type="match status" value="1"/>
</dbReference>
<dbReference type="InterPro" id="IPR003331">
    <property type="entry name" value="UDP_GlcNAc_Epimerase_2_dom"/>
</dbReference>
<dbReference type="AlphaFoldDB" id="A0AA37SU93"/>
<dbReference type="Proteomes" id="UP001156666">
    <property type="component" value="Unassembled WGS sequence"/>
</dbReference>
<dbReference type="SUPFAM" id="SSF53756">
    <property type="entry name" value="UDP-Glycosyltransferase/glycogen phosphorylase"/>
    <property type="match status" value="1"/>
</dbReference>
<dbReference type="Gene3D" id="3.40.50.2000">
    <property type="entry name" value="Glycogen Phosphorylase B"/>
    <property type="match status" value="2"/>
</dbReference>
<sequence>MKKLDIIAGARPNFMKIGPITHAIHKHNESANEKIEYRLIHTGQHYDKKMSEDFFDQLNIPKPNLNLGVGSGTQAEQTGKIMLRYEEAIKAWKPQLCIVVGDVTSTMACSITAKKEGVKVAHVEGGIRSGDESMPEEINRMVTDSITDYFFTTSSVANENLKNLGHHNDKVFFAGNTMIDSLYANLERLIKPSLFDENQLKNKDYLVMTLHRPSNVDAMQSLEHLLSLINNNVDGKKVVFPMHPRTKKMYDQLGMNFENLLITGPMSYLEFIYMIKNALGVITDSGGITEETTVLGVPCMTLRNSTERPETVTQGTNEIVGTNPDNILPFLEKLLLGQWKKGSIPELWDGKTADRIVKIISGLD</sequence>
<reference evidence="3" key="2">
    <citation type="submission" date="2023-01" db="EMBL/GenBank/DDBJ databases">
        <title>Draft genome sequence of Portibacter lacus strain NBRC 108769.</title>
        <authorList>
            <person name="Sun Q."/>
            <person name="Mori K."/>
        </authorList>
    </citation>
    <scope>NUCLEOTIDE SEQUENCE</scope>
    <source>
        <strain evidence="3">NBRC 108769</strain>
    </source>
</reference>
<accession>A0AA37SU93</accession>
<dbReference type="PANTHER" id="PTHR43174">
    <property type="entry name" value="UDP-N-ACETYLGLUCOSAMINE 2-EPIMERASE"/>
    <property type="match status" value="1"/>
</dbReference>
<dbReference type="NCBIfam" id="TIGR00236">
    <property type="entry name" value="wecB"/>
    <property type="match status" value="1"/>
</dbReference>
<reference evidence="3" key="1">
    <citation type="journal article" date="2014" name="Int. J. Syst. Evol. Microbiol.">
        <title>Complete genome sequence of Corynebacterium casei LMG S-19264T (=DSM 44701T), isolated from a smear-ripened cheese.</title>
        <authorList>
            <consortium name="US DOE Joint Genome Institute (JGI-PGF)"/>
            <person name="Walter F."/>
            <person name="Albersmeier A."/>
            <person name="Kalinowski J."/>
            <person name="Ruckert C."/>
        </authorList>
    </citation>
    <scope>NUCLEOTIDE SEQUENCE</scope>
    <source>
        <strain evidence="3">NBRC 108769</strain>
    </source>
</reference>
<evidence type="ECO:0000256" key="1">
    <source>
        <dbReference type="RuleBase" id="RU003513"/>
    </source>
</evidence>
<evidence type="ECO:0000313" key="4">
    <source>
        <dbReference type="Proteomes" id="UP001156666"/>
    </source>
</evidence>